<accession>X1VMY3</accession>
<comment type="caution">
    <text evidence="1">The sequence shown here is derived from an EMBL/GenBank/DDBJ whole genome shotgun (WGS) entry which is preliminary data.</text>
</comment>
<dbReference type="EMBL" id="BARW01030816">
    <property type="protein sequence ID" value="GAJ10000.1"/>
    <property type="molecule type" value="Genomic_DNA"/>
</dbReference>
<name>X1VMY3_9ZZZZ</name>
<gene>
    <name evidence="1" type="ORF">S12H4_49167</name>
</gene>
<feature type="non-terminal residue" evidence="1">
    <location>
        <position position="203"/>
    </location>
</feature>
<reference evidence="1" key="1">
    <citation type="journal article" date="2014" name="Front. Microbiol.">
        <title>High frequency of phylogenetically diverse reductive dehalogenase-homologous genes in deep subseafloor sedimentary metagenomes.</title>
        <authorList>
            <person name="Kawai M."/>
            <person name="Futagami T."/>
            <person name="Toyoda A."/>
            <person name="Takaki Y."/>
            <person name="Nishi S."/>
            <person name="Hori S."/>
            <person name="Arai W."/>
            <person name="Tsubouchi T."/>
            <person name="Morono Y."/>
            <person name="Uchiyama I."/>
            <person name="Ito T."/>
            <person name="Fujiyama A."/>
            <person name="Inagaki F."/>
            <person name="Takami H."/>
        </authorList>
    </citation>
    <scope>NUCLEOTIDE SEQUENCE</scope>
    <source>
        <strain evidence="1">Expedition CK06-06</strain>
    </source>
</reference>
<dbReference type="AlphaFoldDB" id="X1VMY3"/>
<evidence type="ECO:0000313" key="1">
    <source>
        <dbReference type="EMBL" id="GAJ10000.1"/>
    </source>
</evidence>
<organism evidence="1">
    <name type="scientific">marine sediment metagenome</name>
    <dbReference type="NCBI Taxonomy" id="412755"/>
    <lineage>
        <taxon>unclassified sequences</taxon>
        <taxon>metagenomes</taxon>
        <taxon>ecological metagenomes</taxon>
    </lineage>
</organism>
<protein>
    <submittedName>
        <fullName evidence="1">Uncharacterized protein</fullName>
    </submittedName>
</protein>
<sequence>MASRNYLINSNDMSLMDKRNYRQTALAAGLQRCGEKGIGNINADIPGLAGILPAEMERRVAMIKAYIDTGKWPTTIDQRELAPLTDFVIAAAQDFWVTPALAAVGTVYTCLDAQLQYTFPAGRLMVCYGVSVDVAVLPISRLIFRRGSAVGNIQAQFDMQPMGTRLETAAFFSEPVVIDPQDPFAIQVLCNIIAGATPVHIDK</sequence>
<proteinExistence type="predicted"/>